<dbReference type="InterPro" id="IPR001424">
    <property type="entry name" value="SOD_Cu_Zn_dom"/>
</dbReference>
<dbReference type="PANTHER" id="PTHR10003">
    <property type="entry name" value="SUPEROXIDE DISMUTASE CU-ZN -RELATED"/>
    <property type="match status" value="1"/>
</dbReference>
<evidence type="ECO:0000259" key="4">
    <source>
        <dbReference type="Pfam" id="PF00080"/>
    </source>
</evidence>
<feature type="region of interest" description="Disordered" evidence="2">
    <location>
        <begin position="355"/>
        <end position="376"/>
    </location>
</feature>
<name>A0ABV8B3N2_9BACI</name>
<dbReference type="PRINTS" id="PR00068">
    <property type="entry name" value="CUZNDISMTASE"/>
</dbReference>
<evidence type="ECO:0000313" key="6">
    <source>
        <dbReference type="Proteomes" id="UP001595752"/>
    </source>
</evidence>
<dbReference type="InterPro" id="IPR024134">
    <property type="entry name" value="SOD_Cu/Zn_/chaperone"/>
</dbReference>
<proteinExistence type="inferred from homology"/>
<comment type="caution">
    <text evidence="5">The sequence shown here is derived from an EMBL/GenBank/DDBJ whole genome shotgun (WGS) entry which is preliminary data.</text>
</comment>
<feature type="domain" description="Superoxide dismutase copper/zinc binding" evidence="4">
    <location>
        <begin position="247"/>
        <end position="374"/>
    </location>
</feature>
<dbReference type="EMBL" id="JBHRZT010000067">
    <property type="protein sequence ID" value="MFC3884846.1"/>
    <property type="molecule type" value="Genomic_DNA"/>
</dbReference>
<dbReference type="CDD" id="cd00305">
    <property type="entry name" value="Cu-Zn_Superoxide_Dismutase"/>
    <property type="match status" value="1"/>
</dbReference>
<keyword evidence="6" id="KW-1185">Reference proteome</keyword>
<keyword evidence="3" id="KW-0732">Signal</keyword>
<dbReference type="RefSeq" id="WP_377916700.1">
    <property type="nucleotide sequence ID" value="NZ_JBHRZT010000067.1"/>
</dbReference>
<dbReference type="Gene3D" id="2.60.40.200">
    <property type="entry name" value="Superoxide dismutase, copper/zinc binding domain"/>
    <property type="match status" value="1"/>
</dbReference>
<evidence type="ECO:0000256" key="1">
    <source>
        <dbReference type="ARBA" id="ARBA00010457"/>
    </source>
</evidence>
<accession>A0ABV8B3N2</accession>
<organism evidence="5 6">
    <name type="scientific">Bacillus songklensis</name>
    <dbReference type="NCBI Taxonomy" id="1069116"/>
    <lineage>
        <taxon>Bacteria</taxon>
        <taxon>Bacillati</taxon>
        <taxon>Bacillota</taxon>
        <taxon>Bacilli</taxon>
        <taxon>Bacillales</taxon>
        <taxon>Bacillaceae</taxon>
        <taxon>Bacillus</taxon>
    </lineage>
</organism>
<evidence type="ECO:0000313" key="5">
    <source>
        <dbReference type="EMBL" id="MFC3884846.1"/>
    </source>
</evidence>
<reference evidence="6" key="1">
    <citation type="journal article" date="2019" name="Int. J. Syst. Evol. Microbiol.">
        <title>The Global Catalogue of Microorganisms (GCM) 10K type strain sequencing project: providing services to taxonomists for standard genome sequencing and annotation.</title>
        <authorList>
            <consortium name="The Broad Institute Genomics Platform"/>
            <consortium name="The Broad Institute Genome Sequencing Center for Infectious Disease"/>
            <person name="Wu L."/>
            <person name="Ma J."/>
        </authorList>
    </citation>
    <scope>NUCLEOTIDE SEQUENCE [LARGE SCALE GENOMIC DNA]</scope>
    <source>
        <strain evidence="6">CCUG 61889</strain>
    </source>
</reference>
<dbReference type="Proteomes" id="UP001595752">
    <property type="component" value="Unassembled WGS sequence"/>
</dbReference>
<dbReference type="InterPro" id="IPR036423">
    <property type="entry name" value="SOD-like_Cu/Zn_dom_sf"/>
</dbReference>
<evidence type="ECO:0000256" key="2">
    <source>
        <dbReference type="SAM" id="MobiDB-lite"/>
    </source>
</evidence>
<evidence type="ECO:0000256" key="3">
    <source>
        <dbReference type="SAM" id="SignalP"/>
    </source>
</evidence>
<dbReference type="SUPFAM" id="SSF49329">
    <property type="entry name" value="Cu,Zn superoxide dismutase-like"/>
    <property type="match status" value="1"/>
</dbReference>
<gene>
    <name evidence="5" type="ORF">ACFOU2_15785</name>
</gene>
<protein>
    <submittedName>
        <fullName evidence="5">Superoxide dismutase family protein</fullName>
    </submittedName>
</protein>
<dbReference type="Pfam" id="PF00080">
    <property type="entry name" value="Sod_Cu"/>
    <property type="match status" value="1"/>
</dbReference>
<sequence>MKRLASVFLISALLFVSGVASAHGVHVDKTEKKLSVLVNGVEVKSDLNHIQHSKAYVSVSAFADLFKKTFELEQNKKSVIFNGKKINNIKLVNGEPTAWINDLGTAVDAQIISWDAQKQEAYVLALPKGTVQLDPHVVPAMGEHWANPEEMPNGPIYGVYNGKLVFIEYMIAQDDFINGKNHTNLEGMKGLPSPSIVQTDIEFQPHGHPGFEIPHFDLHAYFISDEEQHKIATTFLELKNAKGEKIGFAAFGQMGDQIMLKVSASGLAPGKHGFHIHENAIVGNDFKTAGGHFNPSGKKHGQHNPDGAHLGDLPNLVADENGKVEQTIFLSGLSLEKGKSNSVLGKSLIIHAMEDDGVTDPSGNSGDRVAGGNIPE</sequence>
<comment type="similarity">
    <text evidence="1">Belongs to the Cu-Zn superoxide dismutase family.</text>
</comment>
<feature type="chain" id="PRO_5047342203" evidence="3">
    <location>
        <begin position="23"/>
        <end position="376"/>
    </location>
</feature>
<feature type="region of interest" description="Disordered" evidence="2">
    <location>
        <begin position="294"/>
        <end position="313"/>
    </location>
</feature>
<feature type="signal peptide" evidence="3">
    <location>
        <begin position="1"/>
        <end position="22"/>
    </location>
</feature>
<dbReference type="Gene3D" id="3.30.200.270">
    <property type="match status" value="1"/>
</dbReference>